<evidence type="ECO:0000313" key="2">
    <source>
        <dbReference type="Proteomes" id="UP000325576"/>
    </source>
</evidence>
<dbReference type="EMBL" id="MRBO01000464">
    <property type="protein sequence ID" value="KAB2584190.1"/>
    <property type="molecule type" value="Genomic_DNA"/>
</dbReference>
<dbReference type="Proteomes" id="UP000325576">
    <property type="component" value="Unassembled WGS sequence"/>
</dbReference>
<dbReference type="AlphaFoldDB" id="A0A5N5E3I4"/>
<comment type="caution">
    <text evidence="1">The sequence shown here is derived from an EMBL/GenBank/DDBJ whole genome shotgun (WGS) entry which is preliminary data.</text>
</comment>
<gene>
    <name evidence="1" type="ORF">BS297_16800</name>
</gene>
<feature type="non-terminal residue" evidence="1">
    <location>
        <position position="1"/>
    </location>
</feature>
<name>A0A5N5E3I4_RHOER</name>
<protein>
    <submittedName>
        <fullName evidence="1">TetR family transcriptional regulator</fullName>
    </submittedName>
</protein>
<sequence>VLAVSALEGSLVRARVERSGQPILDSLGEVADVFAGAIAAAAVH</sequence>
<reference evidence="1 2" key="1">
    <citation type="journal article" date="2017" name="Poromechanics V (2013)">
        <title>Genomic Characterization of the Arsenic-Tolerant Actinobacterium, &lt;i&gt;Rhodococcus erythropolis&lt;/i&gt; S43.</title>
        <authorList>
            <person name="Retamal-Morales G."/>
            <person name="Mehnert M."/>
            <person name="Schwabe R."/>
            <person name="Tischler D."/>
            <person name="Schloemann M."/>
            <person name="Levican G.J."/>
        </authorList>
    </citation>
    <scope>NUCLEOTIDE SEQUENCE [LARGE SCALE GENOMIC DNA]</scope>
    <source>
        <strain evidence="1 2">S43</strain>
    </source>
</reference>
<accession>A0A5N5E3I4</accession>
<proteinExistence type="predicted"/>
<evidence type="ECO:0000313" key="1">
    <source>
        <dbReference type="EMBL" id="KAB2584190.1"/>
    </source>
</evidence>
<organism evidence="1 2">
    <name type="scientific">Rhodococcus erythropolis</name>
    <name type="common">Arthrobacter picolinophilus</name>
    <dbReference type="NCBI Taxonomy" id="1833"/>
    <lineage>
        <taxon>Bacteria</taxon>
        <taxon>Bacillati</taxon>
        <taxon>Actinomycetota</taxon>
        <taxon>Actinomycetes</taxon>
        <taxon>Mycobacteriales</taxon>
        <taxon>Nocardiaceae</taxon>
        <taxon>Rhodococcus</taxon>
        <taxon>Rhodococcus erythropolis group</taxon>
    </lineage>
</organism>